<evidence type="ECO:0000259" key="1">
    <source>
        <dbReference type="Pfam" id="PF21787"/>
    </source>
</evidence>
<dbReference type="EMBL" id="JABSTR010000001">
    <property type="protein sequence ID" value="KAH9360578.1"/>
    <property type="molecule type" value="Genomic_DNA"/>
</dbReference>
<dbReference type="Proteomes" id="UP000821853">
    <property type="component" value="Chromosome 1"/>
</dbReference>
<dbReference type="AlphaFoldDB" id="A0A9J6FC37"/>
<proteinExistence type="predicted"/>
<evidence type="ECO:0000313" key="2">
    <source>
        <dbReference type="EMBL" id="KAH9360578.1"/>
    </source>
</evidence>
<evidence type="ECO:0000313" key="3">
    <source>
        <dbReference type="Proteomes" id="UP000821853"/>
    </source>
</evidence>
<sequence>MVGLKCGFDENFFKAFKIKISSNTQFQRTGILIFDEIQVRTKISVNSKTMTYTGLLIMAKRRIRVVSSQITTWFLLLPRSVRTICGP</sequence>
<name>A0A9J6FC37_HAELO</name>
<dbReference type="Pfam" id="PF21787">
    <property type="entry name" value="TNP-like_RNaseH_N"/>
    <property type="match status" value="1"/>
</dbReference>
<organism evidence="2 3">
    <name type="scientific">Haemaphysalis longicornis</name>
    <name type="common">Bush tick</name>
    <dbReference type="NCBI Taxonomy" id="44386"/>
    <lineage>
        <taxon>Eukaryota</taxon>
        <taxon>Metazoa</taxon>
        <taxon>Ecdysozoa</taxon>
        <taxon>Arthropoda</taxon>
        <taxon>Chelicerata</taxon>
        <taxon>Arachnida</taxon>
        <taxon>Acari</taxon>
        <taxon>Parasitiformes</taxon>
        <taxon>Ixodida</taxon>
        <taxon>Ixodoidea</taxon>
        <taxon>Ixodidae</taxon>
        <taxon>Haemaphysalinae</taxon>
        <taxon>Haemaphysalis</taxon>
    </lineage>
</organism>
<dbReference type="OMA" id="QITTWFL"/>
<dbReference type="InterPro" id="IPR048365">
    <property type="entry name" value="TNP-like_RNaseH_N"/>
</dbReference>
<dbReference type="VEuPathDB" id="VectorBase:HLOH_050205"/>
<protein>
    <recommendedName>
        <fullName evidence="1">Transposable element P transposase-like RNase H domain-containing protein</fullName>
    </recommendedName>
</protein>
<gene>
    <name evidence="2" type="ORF">HPB48_012935</name>
</gene>
<comment type="caution">
    <text evidence="2">The sequence shown here is derived from an EMBL/GenBank/DDBJ whole genome shotgun (WGS) entry which is preliminary data.</text>
</comment>
<reference evidence="2 3" key="1">
    <citation type="journal article" date="2020" name="Cell">
        <title>Large-Scale Comparative Analyses of Tick Genomes Elucidate Their Genetic Diversity and Vector Capacities.</title>
        <authorList>
            <consortium name="Tick Genome and Microbiome Consortium (TIGMIC)"/>
            <person name="Jia N."/>
            <person name="Wang J."/>
            <person name="Shi W."/>
            <person name="Du L."/>
            <person name="Sun Y."/>
            <person name="Zhan W."/>
            <person name="Jiang J.F."/>
            <person name="Wang Q."/>
            <person name="Zhang B."/>
            <person name="Ji P."/>
            <person name="Bell-Sakyi L."/>
            <person name="Cui X.M."/>
            <person name="Yuan T.T."/>
            <person name="Jiang B.G."/>
            <person name="Yang W.F."/>
            <person name="Lam T.T."/>
            <person name="Chang Q.C."/>
            <person name="Ding S.J."/>
            <person name="Wang X.J."/>
            <person name="Zhu J.G."/>
            <person name="Ruan X.D."/>
            <person name="Zhao L."/>
            <person name="Wei J.T."/>
            <person name="Ye R.Z."/>
            <person name="Que T.C."/>
            <person name="Du C.H."/>
            <person name="Zhou Y.H."/>
            <person name="Cheng J.X."/>
            <person name="Dai P.F."/>
            <person name="Guo W.B."/>
            <person name="Han X.H."/>
            <person name="Huang E.J."/>
            <person name="Li L.F."/>
            <person name="Wei W."/>
            <person name="Gao Y.C."/>
            <person name="Liu J.Z."/>
            <person name="Shao H.Z."/>
            <person name="Wang X."/>
            <person name="Wang C.C."/>
            <person name="Yang T.C."/>
            <person name="Huo Q.B."/>
            <person name="Li W."/>
            <person name="Chen H.Y."/>
            <person name="Chen S.E."/>
            <person name="Zhou L.G."/>
            <person name="Ni X.B."/>
            <person name="Tian J.H."/>
            <person name="Sheng Y."/>
            <person name="Liu T."/>
            <person name="Pan Y.S."/>
            <person name="Xia L.Y."/>
            <person name="Li J."/>
            <person name="Zhao F."/>
            <person name="Cao W.C."/>
        </authorList>
    </citation>
    <scope>NUCLEOTIDE SEQUENCE [LARGE SCALE GENOMIC DNA]</scope>
    <source>
        <strain evidence="2">HaeL-2018</strain>
    </source>
</reference>
<accession>A0A9J6FC37</accession>
<keyword evidence="3" id="KW-1185">Reference proteome</keyword>
<feature type="domain" description="Transposable element P transposase-like RNase H" evidence="1">
    <location>
        <begin position="5"/>
        <end position="62"/>
    </location>
</feature>